<feature type="transmembrane region" description="Helical" evidence="1">
    <location>
        <begin position="270"/>
        <end position="296"/>
    </location>
</feature>
<evidence type="ECO:0000259" key="2">
    <source>
        <dbReference type="Pfam" id="PF07670"/>
    </source>
</evidence>
<keyword evidence="1" id="KW-1133">Transmembrane helix</keyword>
<dbReference type="AlphaFoldDB" id="A0A412X127"/>
<feature type="domain" description="Nucleoside transporter/FeoB GTPase Gate" evidence="2">
    <location>
        <begin position="25"/>
        <end position="106"/>
    </location>
</feature>
<dbReference type="EMBL" id="QRZA01000010">
    <property type="protein sequence ID" value="RGV33857.1"/>
    <property type="molecule type" value="Genomic_DNA"/>
</dbReference>
<dbReference type="Pfam" id="PF07670">
    <property type="entry name" value="Gate"/>
    <property type="match status" value="1"/>
</dbReference>
<reference evidence="3 4" key="1">
    <citation type="submission" date="2018-08" db="EMBL/GenBank/DDBJ databases">
        <title>A genome reference for cultivated species of the human gut microbiota.</title>
        <authorList>
            <person name="Zou Y."/>
            <person name="Xue W."/>
            <person name="Luo G."/>
        </authorList>
    </citation>
    <scope>NUCLEOTIDE SEQUENCE [LARGE SCALE GENOMIC DNA]</scope>
    <source>
        <strain evidence="3 4">AF14-49</strain>
    </source>
</reference>
<evidence type="ECO:0000256" key="1">
    <source>
        <dbReference type="SAM" id="Phobius"/>
    </source>
</evidence>
<feature type="transmembrane region" description="Helical" evidence="1">
    <location>
        <begin position="57"/>
        <end position="84"/>
    </location>
</feature>
<dbReference type="InterPro" id="IPR011642">
    <property type="entry name" value="Gate_dom"/>
</dbReference>
<sequence length="318" mass="35315">MSNYSTRVWGCVKKALPVAIKTSVWFLKIMLPVSLFVTLLSYFNILPYISSFASPLFTLIGLPGDAALVFVTSIFTNIYTVIALLSTLDFSVRESLIMATMCLISHNFVVETIVLQKTGSSAVWMVILRVLGSFVAAIGLNWLLPEMNGKMMAETVVSLGFWETMLHWLESSVMLGLKIVLVISGLMILQRLLEEFGILKILSAMLSPLMRLFGLNPDVAFLWLVGNTVGLAYGSAIMMDYAKMGKLGHQEADLLNHHLAISHSQLEDPLLFAVMGLPAGWLIFPRVVLAMVVVWIRRGIYLLQVRVHLPVKVENISL</sequence>
<accession>A0A412X127</accession>
<keyword evidence="1" id="KW-0472">Membrane</keyword>
<feature type="transmembrane region" description="Helical" evidence="1">
    <location>
        <begin position="122"/>
        <end position="145"/>
    </location>
</feature>
<keyword evidence="1" id="KW-0812">Transmembrane</keyword>
<gene>
    <name evidence="3" type="ORF">DWW18_09415</name>
</gene>
<protein>
    <submittedName>
        <fullName evidence="3">Nucleoside recognition protein</fullName>
    </submittedName>
</protein>
<evidence type="ECO:0000313" key="4">
    <source>
        <dbReference type="Proteomes" id="UP000283589"/>
    </source>
</evidence>
<dbReference type="STRING" id="1121130.GCA_000519105_03594"/>
<proteinExistence type="predicted"/>
<comment type="caution">
    <text evidence="3">The sequence shown here is derived from an EMBL/GenBank/DDBJ whole genome shotgun (WGS) entry which is preliminary data.</text>
</comment>
<dbReference type="RefSeq" id="WP_118260220.1">
    <property type="nucleotide sequence ID" value="NZ_CALBWO010000040.1"/>
</dbReference>
<evidence type="ECO:0000313" key="3">
    <source>
        <dbReference type="EMBL" id="RGV33857.1"/>
    </source>
</evidence>
<dbReference type="Proteomes" id="UP000283589">
    <property type="component" value="Unassembled WGS sequence"/>
</dbReference>
<name>A0A412X127_9BACT</name>
<feature type="transmembrane region" description="Helical" evidence="1">
    <location>
        <begin position="25"/>
        <end position="45"/>
    </location>
</feature>
<feature type="transmembrane region" description="Helical" evidence="1">
    <location>
        <begin position="220"/>
        <end position="239"/>
    </location>
</feature>
<feature type="transmembrane region" description="Helical" evidence="1">
    <location>
        <begin position="165"/>
        <end position="189"/>
    </location>
</feature>
<organism evidence="3 4">
    <name type="scientific">Butyricimonas virosa</name>
    <dbReference type="NCBI Taxonomy" id="544645"/>
    <lineage>
        <taxon>Bacteria</taxon>
        <taxon>Pseudomonadati</taxon>
        <taxon>Bacteroidota</taxon>
        <taxon>Bacteroidia</taxon>
        <taxon>Bacteroidales</taxon>
        <taxon>Odoribacteraceae</taxon>
        <taxon>Butyricimonas</taxon>
    </lineage>
</organism>